<accession>A0A7J7P2B8</accession>
<protein>
    <submittedName>
        <fullName evidence="1">Uncharacterized protein</fullName>
    </submittedName>
</protein>
<proteinExistence type="predicted"/>
<organism evidence="1 2">
    <name type="scientific">Kingdonia uniflora</name>
    <dbReference type="NCBI Taxonomy" id="39325"/>
    <lineage>
        <taxon>Eukaryota</taxon>
        <taxon>Viridiplantae</taxon>
        <taxon>Streptophyta</taxon>
        <taxon>Embryophyta</taxon>
        <taxon>Tracheophyta</taxon>
        <taxon>Spermatophyta</taxon>
        <taxon>Magnoliopsida</taxon>
        <taxon>Ranunculales</taxon>
        <taxon>Circaeasteraceae</taxon>
        <taxon>Kingdonia</taxon>
    </lineage>
</organism>
<dbReference type="AlphaFoldDB" id="A0A7J7P2B8"/>
<dbReference type="EMBL" id="JACGCM010000333">
    <property type="protein sequence ID" value="KAF6173597.1"/>
    <property type="molecule type" value="Genomic_DNA"/>
</dbReference>
<keyword evidence="2" id="KW-1185">Reference proteome</keyword>
<sequence length="200" mass="22974">MWITATATPDRLNFVNFKFFGEFSDSDLRYNFLAHKFMVISFSVLRFGGFSSCWADEVVLWFLDARGWFSGGGHVAVTVYICVRIVYHPLRQVVILARSFMGRIGWIPQPARPGCPFFNHYFNYWILGHDNIYFGMGTDSSGVSTKMLTVNCSLKISTYNPTLFFGFHVTSMYVNLMYTEIPIVTGQVNFFLLLNCIHMV</sequence>
<evidence type="ECO:0000313" key="2">
    <source>
        <dbReference type="Proteomes" id="UP000541444"/>
    </source>
</evidence>
<dbReference type="OrthoDB" id="903824at2759"/>
<evidence type="ECO:0000313" key="1">
    <source>
        <dbReference type="EMBL" id="KAF6173597.1"/>
    </source>
</evidence>
<reference evidence="1 2" key="1">
    <citation type="journal article" date="2020" name="IScience">
        <title>Genome Sequencing of the Endangered Kingdonia uniflora (Circaeasteraceae, Ranunculales) Reveals Potential Mechanisms of Evolutionary Specialization.</title>
        <authorList>
            <person name="Sun Y."/>
            <person name="Deng T."/>
            <person name="Zhang A."/>
            <person name="Moore M.J."/>
            <person name="Landis J.B."/>
            <person name="Lin N."/>
            <person name="Zhang H."/>
            <person name="Zhang X."/>
            <person name="Huang J."/>
            <person name="Zhang X."/>
            <person name="Sun H."/>
            <person name="Wang H."/>
        </authorList>
    </citation>
    <scope>NUCLEOTIDE SEQUENCE [LARGE SCALE GENOMIC DNA]</scope>
    <source>
        <strain evidence="1">TB1705</strain>
        <tissue evidence="1">Leaf</tissue>
    </source>
</reference>
<name>A0A7J7P2B8_9MAGN</name>
<dbReference type="Proteomes" id="UP000541444">
    <property type="component" value="Unassembled WGS sequence"/>
</dbReference>
<comment type="caution">
    <text evidence="1">The sequence shown here is derived from an EMBL/GenBank/DDBJ whole genome shotgun (WGS) entry which is preliminary data.</text>
</comment>
<gene>
    <name evidence="1" type="ORF">GIB67_022956</name>
</gene>